<accession>A0A4R4ZIV7</accession>
<organism evidence="2 3">
    <name type="scientific">Kribbella antibiotica</name>
    <dbReference type="NCBI Taxonomy" id="190195"/>
    <lineage>
        <taxon>Bacteria</taxon>
        <taxon>Bacillati</taxon>
        <taxon>Actinomycetota</taxon>
        <taxon>Actinomycetes</taxon>
        <taxon>Propionibacteriales</taxon>
        <taxon>Kribbellaceae</taxon>
        <taxon>Kribbella</taxon>
    </lineage>
</organism>
<evidence type="ECO:0000256" key="1">
    <source>
        <dbReference type="SAM" id="MobiDB-lite"/>
    </source>
</evidence>
<dbReference type="AlphaFoldDB" id="A0A4R4ZIV7"/>
<dbReference type="EMBL" id="SMKX01000068">
    <property type="protein sequence ID" value="TDD57684.1"/>
    <property type="molecule type" value="Genomic_DNA"/>
</dbReference>
<name>A0A4R4ZIV7_9ACTN</name>
<dbReference type="InterPro" id="IPR024524">
    <property type="entry name" value="DUF3800"/>
</dbReference>
<dbReference type="OrthoDB" id="3523947at2"/>
<evidence type="ECO:0000313" key="3">
    <source>
        <dbReference type="Proteomes" id="UP000295124"/>
    </source>
</evidence>
<protein>
    <recommendedName>
        <fullName evidence="4">DUF3800 domain-containing protein</fullName>
    </recommendedName>
</protein>
<dbReference type="Proteomes" id="UP000295124">
    <property type="component" value="Unassembled WGS sequence"/>
</dbReference>
<dbReference type="Pfam" id="PF12686">
    <property type="entry name" value="DUF3800"/>
    <property type="match status" value="1"/>
</dbReference>
<sequence length="279" mass="29781">MKLIFLDDSMQRDPARCHLGELVALGAVIVPSAQVAGFAADLSAIKDRLGVPAEEELKWKPPKGSFLAGAGGLLVTELRRSVLEAAIARQITSVVHVLDHGRVYKERAVVDVGQELLKWTYDKVAWDLDADGAVMIADKPGGGSAEESRWLANTLAVTNDGTAYTAPGKVILPVLTAASHHVPHLQLADLITAATTAAVAGRPSGMDLVPLLLQIARKNYREYVGGAGITLWPPDLRDLLYWIFDEDMYTSGGVDEPLGPTDSPFLAPGRPFQQASGLG</sequence>
<reference evidence="2 3" key="1">
    <citation type="submission" date="2019-03" db="EMBL/GenBank/DDBJ databases">
        <title>Draft genome sequences of novel Actinobacteria.</title>
        <authorList>
            <person name="Sahin N."/>
            <person name="Ay H."/>
            <person name="Saygin H."/>
        </authorList>
    </citation>
    <scope>NUCLEOTIDE SEQUENCE [LARGE SCALE GENOMIC DNA]</scope>
    <source>
        <strain evidence="2 3">JCM 13523</strain>
    </source>
</reference>
<keyword evidence="3" id="KW-1185">Reference proteome</keyword>
<evidence type="ECO:0000313" key="2">
    <source>
        <dbReference type="EMBL" id="TDD57684.1"/>
    </source>
</evidence>
<gene>
    <name evidence="2" type="ORF">E1263_22595</name>
</gene>
<dbReference type="RefSeq" id="WP_132170541.1">
    <property type="nucleotide sequence ID" value="NZ_SMKX01000068.1"/>
</dbReference>
<proteinExistence type="predicted"/>
<evidence type="ECO:0008006" key="4">
    <source>
        <dbReference type="Google" id="ProtNLM"/>
    </source>
</evidence>
<comment type="caution">
    <text evidence="2">The sequence shown here is derived from an EMBL/GenBank/DDBJ whole genome shotgun (WGS) entry which is preliminary data.</text>
</comment>
<feature type="region of interest" description="Disordered" evidence="1">
    <location>
        <begin position="259"/>
        <end position="279"/>
    </location>
</feature>